<dbReference type="InterPro" id="IPR036691">
    <property type="entry name" value="Endo/exonu/phosph_ase_sf"/>
</dbReference>
<dbReference type="Gene3D" id="3.60.10.10">
    <property type="entry name" value="Endonuclease/exonuclease/phosphatase"/>
    <property type="match status" value="1"/>
</dbReference>
<comment type="caution">
    <text evidence="1">The sequence shown here is derived from an EMBL/GenBank/DDBJ whole genome shotgun (WGS) entry which is preliminary data.</text>
</comment>
<reference evidence="1 2" key="1">
    <citation type="journal article" date="2022" name="Allergy">
        <title>Genome assembly and annotation of Periplaneta americana reveal a comprehensive cockroach allergen profile.</title>
        <authorList>
            <person name="Wang L."/>
            <person name="Xiong Q."/>
            <person name="Saelim N."/>
            <person name="Wang L."/>
            <person name="Nong W."/>
            <person name="Wan A.T."/>
            <person name="Shi M."/>
            <person name="Liu X."/>
            <person name="Cao Q."/>
            <person name="Hui J.H.L."/>
            <person name="Sookrung N."/>
            <person name="Leung T.F."/>
            <person name="Tungtrongchitr A."/>
            <person name="Tsui S.K.W."/>
        </authorList>
    </citation>
    <scope>NUCLEOTIDE SEQUENCE [LARGE SCALE GENOMIC DNA]</scope>
    <source>
        <strain evidence="1">PWHHKU_190912</strain>
    </source>
</reference>
<protein>
    <submittedName>
        <fullName evidence="1">Uncharacterized protein</fullName>
    </submittedName>
</protein>
<organism evidence="1 2">
    <name type="scientific">Periplaneta americana</name>
    <name type="common">American cockroach</name>
    <name type="synonym">Blatta americana</name>
    <dbReference type="NCBI Taxonomy" id="6978"/>
    <lineage>
        <taxon>Eukaryota</taxon>
        <taxon>Metazoa</taxon>
        <taxon>Ecdysozoa</taxon>
        <taxon>Arthropoda</taxon>
        <taxon>Hexapoda</taxon>
        <taxon>Insecta</taxon>
        <taxon>Pterygota</taxon>
        <taxon>Neoptera</taxon>
        <taxon>Polyneoptera</taxon>
        <taxon>Dictyoptera</taxon>
        <taxon>Blattodea</taxon>
        <taxon>Blattoidea</taxon>
        <taxon>Blattidae</taxon>
        <taxon>Blattinae</taxon>
        <taxon>Periplaneta</taxon>
    </lineage>
</organism>
<accession>A0ABQ8RV02</accession>
<dbReference type="EMBL" id="JAJSOF020000042">
    <property type="protein sequence ID" value="KAJ4425549.1"/>
    <property type="molecule type" value="Genomic_DNA"/>
</dbReference>
<keyword evidence="2" id="KW-1185">Reference proteome</keyword>
<evidence type="ECO:0000313" key="1">
    <source>
        <dbReference type="EMBL" id="KAJ4425549.1"/>
    </source>
</evidence>
<evidence type="ECO:0000313" key="2">
    <source>
        <dbReference type="Proteomes" id="UP001148838"/>
    </source>
</evidence>
<name>A0ABQ8RV02_PERAM</name>
<dbReference type="Proteomes" id="UP001148838">
    <property type="component" value="Unassembled WGS sequence"/>
</dbReference>
<gene>
    <name evidence="1" type="ORF">ANN_27744</name>
</gene>
<dbReference type="SUPFAM" id="SSF56219">
    <property type="entry name" value="DNase I-like"/>
    <property type="match status" value="1"/>
</dbReference>
<sequence length="220" mass="24644">MGWLYIGKLGKETTRQDILEYMAENGFTSRIICDMVSDGEVSRAFKIGIPLQDIERMHNESFWPTNIMCRPFRQPWKYEVGECNIKLMNWNVEGLRGVLNTMPENIFSDYDVCILTEASVTETTIVNVEGHYNVHTFATQELRGRPAGGVTCLLKATMSPFKVMTNSDNLIMVKAALGTILGAYFRPECSAVDIIENLGQALNNAPRTDRIILAGILTAI</sequence>
<proteinExistence type="predicted"/>